<dbReference type="InterPro" id="IPR011324">
    <property type="entry name" value="Cytotoxic_necrot_fac-like_cat"/>
</dbReference>
<evidence type="ECO:0000256" key="8">
    <source>
        <dbReference type="ARBA" id="ARBA00048968"/>
    </source>
</evidence>
<comment type="caution">
    <text evidence="11">The sequence shown here is derived from an EMBL/GenBank/DDBJ whole genome shotgun (WGS) entry which is preliminary data.</text>
</comment>
<evidence type="ECO:0000256" key="3">
    <source>
        <dbReference type="ARBA" id="ARBA00022679"/>
    </source>
</evidence>
<dbReference type="GO" id="GO:0017061">
    <property type="term" value="F:S-methyl-5-thioadenosine phosphorylase activity"/>
    <property type="evidence" value="ECO:0007669"/>
    <property type="project" value="UniProtKB-EC"/>
</dbReference>
<evidence type="ECO:0000313" key="11">
    <source>
        <dbReference type="EMBL" id="MXR36968.1"/>
    </source>
</evidence>
<dbReference type="PANTHER" id="PTHR30616">
    <property type="entry name" value="UNCHARACTERIZED PROTEIN YFIH"/>
    <property type="match status" value="1"/>
</dbReference>
<dbReference type="CDD" id="cd16833">
    <property type="entry name" value="YfiH"/>
    <property type="match status" value="1"/>
</dbReference>
<dbReference type="InterPro" id="IPR003730">
    <property type="entry name" value="Cu_polyphenol_OxRdtase"/>
</dbReference>
<evidence type="ECO:0000256" key="7">
    <source>
        <dbReference type="ARBA" id="ARBA00047989"/>
    </source>
</evidence>
<name>A0A845BP64_9NEIS</name>
<dbReference type="GO" id="GO:0016787">
    <property type="term" value="F:hydrolase activity"/>
    <property type="evidence" value="ECO:0007669"/>
    <property type="project" value="UniProtKB-KW"/>
</dbReference>
<dbReference type="NCBIfam" id="TIGR00726">
    <property type="entry name" value="peptidoglycan editing factor PgeF"/>
    <property type="match status" value="1"/>
</dbReference>
<dbReference type="EMBL" id="WSSB01000006">
    <property type="protein sequence ID" value="MXR36968.1"/>
    <property type="molecule type" value="Genomic_DNA"/>
</dbReference>
<dbReference type="SUPFAM" id="SSF64438">
    <property type="entry name" value="CNF1/YfiH-like putative cysteine hydrolases"/>
    <property type="match status" value="1"/>
</dbReference>
<keyword evidence="6" id="KW-0862">Zinc</keyword>
<evidence type="ECO:0000256" key="4">
    <source>
        <dbReference type="ARBA" id="ARBA00022723"/>
    </source>
</evidence>
<evidence type="ECO:0000256" key="5">
    <source>
        <dbReference type="ARBA" id="ARBA00022801"/>
    </source>
</evidence>
<comment type="catalytic activity">
    <reaction evidence="1">
        <text>inosine + phosphate = alpha-D-ribose 1-phosphate + hypoxanthine</text>
        <dbReference type="Rhea" id="RHEA:27646"/>
        <dbReference type="ChEBI" id="CHEBI:17368"/>
        <dbReference type="ChEBI" id="CHEBI:17596"/>
        <dbReference type="ChEBI" id="CHEBI:43474"/>
        <dbReference type="ChEBI" id="CHEBI:57720"/>
        <dbReference type="EC" id="2.4.2.1"/>
    </reaction>
    <physiologicalReaction direction="left-to-right" evidence="1">
        <dbReference type="Rhea" id="RHEA:27647"/>
    </physiologicalReaction>
</comment>
<dbReference type="PANTHER" id="PTHR30616:SF2">
    <property type="entry name" value="PURINE NUCLEOSIDE PHOSPHORYLASE LACC1"/>
    <property type="match status" value="1"/>
</dbReference>
<evidence type="ECO:0000256" key="6">
    <source>
        <dbReference type="ARBA" id="ARBA00022833"/>
    </source>
</evidence>
<evidence type="ECO:0000256" key="10">
    <source>
        <dbReference type="RuleBase" id="RU361274"/>
    </source>
</evidence>
<comment type="catalytic activity">
    <reaction evidence="9">
        <text>S-methyl-5'-thioadenosine + phosphate = 5-(methylsulfanyl)-alpha-D-ribose 1-phosphate + adenine</text>
        <dbReference type="Rhea" id="RHEA:11852"/>
        <dbReference type="ChEBI" id="CHEBI:16708"/>
        <dbReference type="ChEBI" id="CHEBI:17509"/>
        <dbReference type="ChEBI" id="CHEBI:43474"/>
        <dbReference type="ChEBI" id="CHEBI:58533"/>
        <dbReference type="EC" id="2.4.2.28"/>
    </reaction>
    <physiologicalReaction direction="left-to-right" evidence="9">
        <dbReference type="Rhea" id="RHEA:11853"/>
    </physiologicalReaction>
</comment>
<organism evidence="11 12">
    <name type="scientific">Craterilacuibacter sinensis</name>
    <dbReference type="NCBI Taxonomy" id="2686017"/>
    <lineage>
        <taxon>Bacteria</taxon>
        <taxon>Pseudomonadati</taxon>
        <taxon>Pseudomonadota</taxon>
        <taxon>Betaproteobacteria</taxon>
        <taxon>Neisseriales</taxon>
        <taxon>Neisseriaceae</taxon>
        <taxon>Craterilacuibacter</taxon>
    </lineage>
</organism>
<dbReference type="Gene3D" id="3.60.140.10">
    <property type="entry name" value="CNF1/YfiH-like putative cysteine hydrolases"/>
    <property type="match status" value="1"/>
</dbReference>
<dbReference type="InterPro" id="IPR038371">
    <property type="entry name" value="Cu_polyphenol_OxRdtase_sf"/>
</dbReference>
<accession>A0A845BP64</accession>
<evidence type="ECO:0000313" key="12">
    <source>
        <dbReference type="Proteomes" id="UP000467214"/>
    </source>
</evidence>
<sequence>MFATDWLSANWPAPAHVRTLVTTRSGGVSVAPYTSFNLAAHVGDTPEHVAENREILRRFLPCEPAWLNQVHGTVVVDVASLGENPPEADASVAYQCGKASVVMTADCLPVLFCDRAGSVVASAHAGWRGLADGVLEATVAAMKVAPDEILAWMGPAIGPDAFEVGAEVRSVFLAHAGEADAAFKDIGDGKFLADIYLLARQRLAECGVTAVYGGDFCTVIDRDRFYSYRRDGVSGRMASLIWLECPEAASAQTS</sequence>
<dbReference type="RefSeq" id="WP_160796301.1">
    <property type="nucleotide sequence ID" value="NZ_WSSB01000006.1"/>
</dbReference>
<dbReference type="Pfam" id="PF02578">
    <property type="entry name" value="Cu-oxidase_4"/>
    <property type="match status" value="1"/>
</dbReference>
<proteinExistence type="inferred from homology"/>
<evidence type="ECO:0000256" key="9">
    <source>
        <dbReference type="ARBA" id="ARBA00049893"/>
    </source>
</evidence>
<evidence type="ECO:0000256" key="1">
    <source>
        <dbReference type="ARBA" id="ARBA00000553"/>
    </source>
</evidence>
<dbReference type="GO" id="GO:0005507">
    <property type="term" value="F:copper ion binding"/>
    <property type="evidence" value="ECO:0007669"/>
    <property type="project" value="TreeGrafter"/>
</dbReference>
<comment type="catalytic activity">
    <reaction evidence="8">
        <text>adenosine + phosphate = alpha-D-ribose 1-phosphate + adenine</text>
        <dbReference type="Rhea" id="RHEA:27642"/>
        <dbReference type="ChEBI" id="CHEBI:16335"/>
        <dbReference type="ChEBI" id="CHEBI:16708"/>
        <dbReference type="ChEBI" id="CHEBI:43474"/>
        <dbReference type="ChEBI" id="CHEBI:57720"/>
        <dbReference type="EC" id="2.4.2.1"/>
    </reaction>
    <physiologicalReaction direction="left-to-right" evidence="8">
        <dbReference type="Rhea" id="RHEA:27643"/>
    </physiologicalReaction>
</comment>
<comment type="catalytic activity">
    <reaction evidence="7">
        <text>adenosine + H2O + H(+) = inosine + NH4(+)</text>
        <dbReference type="Rhea" id="RHEA:24408"/>
        <dbReference type="ChEBI" id="CHEBI:15377"/>
        <dbReference type="ChEBI" id="CHEBI:15378"/>
        <dbReference type="ChEBI" id="CHEBI:16335"/>
        <dbReference type="ChEBI" id="CHEBI:17596"/>
        <dbReference type="ChEBI" id="CHEBI:28938"/>
        <dbReference type="EC" id="3.5.4.4"/>
    </reaction>
    <physiologicalReaction direction="left-to-right" evidence="7">
        <dbReference type="Rhea" id="RHEA:24409"/>
    </physiologicalReaction>
</comment>
<reference evidence="11 12" key="1">
    <citation type="submission" date="2019-12" db="EMBL/GenBank/DDBJ databases">
        <title>Neisseriaceae gen. nov. sp. Genome sequencing and assembly.</title>
        <authorList>
            <person name="Liu Z."/>
            <person name="Li A."/>
        </authorList>
    </citation>
    <scope>NUCLEOTIDE SEQUENCE [LARGE SCALE GENOMIC DNA]</scope>
    <source>
        <strain evidence="11 12">B2N2-7</strain>
    </source>
</reference>
<evidence type="ECO:0000256" key="2">
    <source>
        <dbReference type="ARBA" id="ARBA00007353"/>
    </source>
</evidence>
<comment type="similarity">
    <text evidence="2 10">Belongs to the purine nucleoside phosphorylase YfiH/LACC1 family.</text>
</comment>
<dbReference type="AlphaFoldDB" id="A0A845BP64"/>
<gene>
    <name evidence="11" type="primary">pgeF</name>
    <name evidence="11" type="ORF">GQF02_08285</name>
</gene>
<keyword evidence="5" id="KW-0378">Hydrolase</keyword>
<protein>
    <recommendedName>
        <fullName evidence="10">Purine nucleoside phosphorylase</fullName>
    </recommendedName>
</protein>
<dbReference type="Proteomes" id="UP000467214">
    <property type="component" value="Unassembled WGS sequence"/>
</dbReference>
<keyword evidence="4" id="KW-0479">Metal-binding</keyword>
<keyword evidence="12" id="KW-1185">Reference proteome</keyword>
<keyword evidence="3" id="KW-0808">Transferase</keyword>